<keyword evidence="1" id="KW-1133">Transmembrane helix</keyword>
<accession>A0A8S5U0B2</accession>
<keyword evidence="1" id="KW-0472">Membrane</keyword>
<proteinExistence type="predicted"/>
<name>A0A8S5U0B2_9CAUD</name>
<dbReference type="EMBL" id="BK015971">
    <property type="protein sequence ID" value="DAF87904.1"/>
    <property type="molecule type" value="Genomic_DNA"/>
</dbReference>
<reference evidence="2" key="1">
    <citation type="journal article" date="2021" name="Proc. Natl. Acad. Sci. U.S.A.">
        <title>A Catalog of Tens of Thousands of Viruses from Human Metagenomes Reveals Hidden Associations with Chronic Diseases.</title>
        <authorList>
            <person name="Tisza M.J."/>
            <person name="Buck C.B."/>
        </authorList>
    </citation>
    <scope>NUCLEOTIDE SEQUENCE</scope>
    <source>
        <strain evidence="2">CtRon5</strain>
    </source>
</reference>
<organism evidence="2">
    <name type="scientific">Siphoviridae sp. ctRon5</name>
    <dbReference type="NCBI Taxonomy" id="2825505"/>
    <lineage>
        <taxon>Viruses</taxon>
        <taxon>Duplodnaviria</taxon>
        <taxon>Heunggongvirae</taxon>
        <taxon>Uroviricota</taxon>
        <taxon>Caudoviricetes</taxon>
    </lineage>
</organism>
<evidence type="ECO:0000313" key="2">
    <source>
        <dbReference type="EMBL" id="DAF87904.1"/>
    </source>
</evidence>
<feature type="transmembrane region" description="Helical" evidence="1">
    <location>
        <begin position="12"/>
        <end position="34"/>
    </location>
</feature>
<evidence type="ECO:0000256" key="1">
    <source>
        <dbReference type="SAM" id="Phobius"/>
    </source>
</evidence>
<protein>
    <submittedName>
        <fullName evidence="2">Uncharacterized protein</fullName>
    </submittedName>
</protein>
<keyword evidence="1" id="KW-0812">Transmembrane</keyword>
<sequence length="58" mass="6567">MTMEMVNTFINAAIEFTLASVVLMLCIFALAATWKWLIGLGIKFIHWLCPGLTNHKKN</sequence>